<dbReference type="AlphaFoldDB" id="A0A328E7C0"/>
<keyword evidence="2" id="KW-0539">Nucleus</keyword>
<feature type="domain" description="Tify" evidence="3">
    <location>
        <begin position="429"/>
        <end position="483"/>
    </location>
</feature>
<proteinExistence type="predicted"/>
<comment type="caution">
    <text evidence="4">The sequence shown here is derived from an EMBL/GenBank/DDBJ whole genome shotgun (WGS) entry which is preliminary data.</text>
</comment>
<dbReference type="InterPro" id="IPR032308">
    <property type="entry name" value="TDBD"/>
</dbReference>
<dbReference type="GO" id="GO:0000977">
    <property type="term" value="F:RNA polymerase II transcription regulatory region sequence-specific DNA binding"/>
    <property type="evidence" value="ECO:0007669"/>
    <property type="project" value="TreeGrafter"/>
</dbReference>
<dbReference type="EMBL" id="NQVE01000034">
    <property type="protein sequence ID" value="RAL52383.1"/>
    <property type="molecule type" value="Genomic_DNA"/>
</dbReference>
<dbReference type="Proteomes" id="UP000249390">
    <property type="component" value="Unassembled WGS sequence"/>
</dbReference>
<dbReference type="GO" id="GO:0045944">
    <property type="term" value="P:positive regulation of transcription by RNA polymerase II"/>
    <property type="evidence" value="ECO:0007669"/>
    <property type="project" value="TreeGrafter"/>
</dbReference>
<dbReference type="Pfam" id="PF16135">
    <property type="entry name" value="TDBD"/>
    <property type="match status" value="1"/>
</dbReference>
<evidence type="ECO:0000256" key="1">
    <source>
        <dbReference type="ARBA" id="ARBA00004123"/>
    </source>
</evidence>
<dbReference type="PANTHER" id="PTHR47025:SF9">
    <property type="entry name" value="PROTEIN, PUTATIVE-RELATED"/>
    <property type="match status" value="1"/>
</dbReference>
<organism evidence="4 5">
    <name type="scientific">Cuscuta australis</name>
    <dbReference type="NCBI Taxonomy" id="267555"/>
    <lineage>
        <taxon>Eukaryota</taxon>
        <taxon>Viridiplantae</taxon>
        <taxon>Streptophyta</taxon>
        <taxon>Embryophyta</taxon>
        <taxon>Tracheophyta</taxon>
        <taxon>Spermatophyta</taxon>
        <taxon>Magnoliopsida</taxon>
        <taxon>eudicotyledons</taxon>
        <taxon>Gunneridae</taxon>
        <taxon>Pentapetalae</taxon>
        <taxon>asterids</taxon>
        <taxon>lamiids</taxon>
        <taxon>Solanales</taxon>
        <taxon>Convolvulaceae</taxon>
        <taxon>Cuscuteae</taxon>
        <taxon>Cuscuta</taxon>
        <taxon>Cuscuta subgen. Grammica</taxon>
        <taxon>Cuscuta sect. Cleistogrammica</taxon>
    </lineage>
</organism>
<evidence type="ECO:0000313" key="4">
    <source>
        <dbReference type="EMBL" id="RAL52383.1"/>
    </source>
</evidence>
<sequence length="547" mass="60744">MANHNKSSIVDPKRSHQWFMGGIEPDLPPNKKQDVDKTNNQTFTALMNSNISPWMNFSSLHSIPGQYSERVLDGDQIRELISYDDRNLMPISFGTRVASRKLLEDSLGSDSSFGLSIGAESLEDPSLNIKHGGIAEVKLSQRTDTDKFNPTTMGDTMRVNSIVSPARVFSKADNTTASMRLSSNIFGGDLMSMGDMFQREDNIFISMGQLPINKINSGELVGGHSSKEKDCYFSHNQSSLNKDDSSIAMYSQTYRRGDRNITSMGQNSHERTNFAAWIGNRFGRVNGSTASLMQRSNEVDKNNMSMSHTFQRGETNIISFGGLDNNDEANVSGRLLSSYDLLKVQSLGKRFENARENRVGDSNVDTLADTSPSATLSDIAVSKRDEQEANKKSSPNSFPSNVRSLLSTGIFDGVPVKYIAWSREKELRGVIKGTGYLCGCQSCNFSETINAYEFERHAGCKTKHPNNHIYFVNGKTVYGIVQELRNTHQDLLFEVIQTVSGSPVNQKSFHMWKGMIPIYVFSLSTNQCLCFVGSCLSSIAKLISLFH</sequence>
<comment type="subcellular location">
    <subcellularLocation>
        <location evidence="1">Nucleus</location>
    </subcellularLocation>
</comment>
<keyword evidence="5" id="KW-1185">Reference proteome</keyword>
<evidence type="ECO:0000313" key="5">
    <source>
        <dbReference type="Proteomes" id="UP000249390"/>
    </source>
</evidence>
<name>A0A328E7C0_9ASTE</name>
<evidence type="ECO:0000256" key="2">
    <source>
        <dbReference type="ARBA" id="ARBA00023242"/>
    </source>
</evidence>
<protein>
    <recommendedName>
        <fullName evidence="3">Tify domain-containing protein</fullName>
    </recommendedName>
</protein>
<reference evidence="4 5" key="1">
    <citation type="submission" date="2018-06" db="EMBL/GenBank/DDBJ databases">
        <title>The Genome of Cuscuta australis (Dodder) Provides Insight into the Evolution of Plant Parasitism.</title>
        <authorList>
            <person name="Liu H."/>
        </authorList>
    </citation>
    <scope>NUCLEOTIDE SEQUENCE [LARGE SCALE GENOMIC DNA]</scope>
    <source>
        <strain evidence="5">cv. Yunnan</strain>
        <tissue evidence="4">Vines</tissue>
    </source>
</reference>
<dbReference type="GO" id="GO:0042393">
    <property type="term" value="F:histone binding"/>
    <property type="evidence" value="ECO:0007669"/>
    <property type="project" value="TreeGrafter"/>
</dbReference>
<dbReference type="PANTHER" id="PTHR47025">
    <property type="entry name" value="AUTOIMMUNE REGULATOR"/>
    <property type="match status" value="1"/>
</dbReference>
<gene>
    <name evidence="4" type="ORF">DM860_007240</name>
</gene>
<evidence type="ECO:0000259" key="3">
    <source>
        <dbReference type="Pfam" id="PF16135"/>
    </source>
</evidence>
<accession>A0A328E7C0</accession>
<dbReference type="GO" id="GO:0005634">
    <property type="term" value="C:nucleus"/>
    <property type="evidence" value="ECO:0007669"/>
    <property type="project" value="UniProtKB-SubCell"/>
</dbReference>
<dbReference type="GO" id="GO:0003682">
    <property type="term" value="F:chromatin binding"/>
    <property type="evidence" value="ECO:0007669"/>
    <property type="project" value="TreeGrafter"/>
</dbReference>